<dbReference type="Proteomes" id="UP001230504">
    <property type="component" value="Unassembled WGS sequence"/>
</dbReference>
<dbReference type="AlphaFoldDB" id="A0AAD8VCM7"/>
<comment type="caution">
    <text evidence="1">The sequence shown here is derived from an EMBL/GenBank/DDBJ whole genome shotgun (WGS) entry which is preliminary data.</text>
</comment>
<dbReference type="RefSeq" id="XP_060420769.1">
    <property type="nucleotide sequence ID" value="XM_060550838.1"/>
</dbReference>
<dbReference type="EMBL" id="JAHLJV010000001">
    <property type="protein sequence ID" value="KAK1600273.1"/>
    <property type="molecule type" value="Genomic_DNA"/>
</dbReference>
<gene>
    <name evidence="1" type="ORF">LY79DRAFT_12935</name>
</gene>
<sequence length="158" mass="17292">MVNGRPPLPCVCRSLALHALPGSPRLVARIVPRQRQRPVRMSFISPSLSLPLSPSARHLPEKHPARSRPVKFVSGPRGEAKVSLGAEEREILLTLQPLIGQPARSSALRRGPPSIPLEIYDVNQALHEIIIKKSCVGTIAALPPAIWLFSPLRPILEN</sequence>
<evidence type="ECO:0000313" key="1">
    <source>
        <dbReference type="EMBL" id="KAK1600273.1"/>
    </source>
</evidence>
<evidence type="ECO:0000313" key="2">
    <source>
        <dbReference type="Proteomes" id="UP001230504"/>
    </source>
</evidence>
<name>A0AAD8VCM7_9PEZI</name>
<protein>
    <submittedName>
        <fullName evidence="1">Uncharacterized protein</fullName>
    </submittedName>
</protein>
<dbReference type="GeneID" id="85435078"/>
<keyword evidence="2" id="KW-1185">Reference proteome</keyword>
<reference evidence="1" key="1">
    <citation type="submission" date="2021-06" db="EMBL/GenBank/DDBJ databases">
        <title>Comparative genomics, transcriptomics and evolutionary studies reveal genomic signatures of adaptation to plant cell wall in hemibiotrophic fungi.</title>
        <authorList>
            <consortium name="DOE Joint Genome Institute"/>
            <person name="Baroncelli R."/>
            <person name="Diaz J.F."/>
            <person name="Benocci T."/>
            <person name="Peng M."/>
            <person name="Battaglia E."/>
            <person name="Haridas S."/>
            <person name="Andreopoulos W."/>
            <person name="Labutti K."/>
            <person name="Pangilinan J."/>
            <person name="Floch G.L."/>
            <person name="Makela M.R."/>
            <person name="Henrissat B."/>
            <person name="Grigoriev I.V."/>
            <person name="Crouch J.A."/>
            <person name="De Vries R.P."/>
            <person name="Sukno S.A."/>
            <person name="Thon M.R."/>
        </authorList>
    </citation>
    <scope>NUCLEOTIDE SEQUENCE</scope>
    <source>
        <strain evidence="1">CBS 125086</strain>
    </source>
</reference>
<proteinExistence type="predicted"/>
<organism evidence="1 2">
    <name type="scientific">Colletotrichum navitas</name>
    <dbReference type="NCBI Taxonomy" id="681940"/>
    <lineage>
        <taxon>Eukaryota</taxon>
        <taxon>Fungi</taxon>
        <taxon>Dikarya</taxon>
        <taxon>Ascomycota</taxon>
        <taxon>Pezizomycotina</taxon>
        <taxon>Sordariomycetes</taxon>
        <taxon>Hypocreomycetidae</taxon>
        <taxon>Glomerellales</taxon>
        <taxon>Glomerellaceae</taxon>
        <taxon>Colletotrichum</taxon>
        <taxon>Colletotrichum graminicola species complex</taxon>
    </lineage>
</organism>
<accession>A0AAD8VCM7</accession>